<dbReference type="InterPro" id="IPR004027">
    <property type="entry name" value="SEC_C_motif"/>
</dbReference>
<protein>
    <submittedName>
        <fullName evidence="1">SEC-C domain-containing protein</fullName>
    </submittedName>
</protein>
<reference evidence="1 2" key="1">
    <citation type="submission" date="2023-04" db="EMBL/GenBank/DDBJ databases">
        <title>A long-awaited taxogenomic arrangement of the family Halomonadaceae.</title>
        <authorList>
            <person name="De La Haba R."/>
            <person name="Chuvochina M."/>
            <person name="Wittouck S."/>
            <person name="Arahal D.R."/>
            <person name="Sanchez-Porro C."/>
            <person name="Hugenholtz P."/>
            <person name="Ventosa A."/>
        </authorList>
    </citation>
    <scope>NUCLEOTIDE SEQUENCE [LARGE SCALE GENOMIC DNA]</scope>
    <source>
        <strain evidence="1 2">DSM 22428</strain>
    </source>
</reference>
<comment type="caution">
    <text evidence="1">The sequence shown here is derived from an EMBL/GenBank/DDBJ whole genome shotgun (WGS) entry which is preliminary data.</text>
</comment>
<dbReference type="Proteomes" id="UP001269375">
    <property type="component" value="Unassembled WGS sequence"/>
</dbReference>
<gene>
    <name evidence="1" type="ORF">QC825_07290</name>
</gene>
<proteinExistence type="predicted"/>
<dbReference type="RefSeq" id="WP_251589759.1">
    <property type="nucleotide sequence ID" value="NZ_JAMLJI010000001.1"/>
</dbReference>
<sequence length="605" mass="68321">MLANWVDQLLGFATKAQAVIHQDEQYPELTRWARREGATLLGDDVSLAQALTPLLWNQTPLVRCGFACEPLAPPAVDEPCWCDSGKRFDRCCGAVTLPGPVPSHLMWMLSLQEWRGERLRRALLSLKAPTQALLEAAIISVETGQLGRAQRLLEAFFQLDEWEATPETSESAFELLTDVYHERGFTRKKDAFVDDIVDRGPNFLKGAALERVCLAFMDSDDLSGARDAFLKALKLIPDAPSLAYIETMLLLHEGQPQEAGERAGFWARRLKRQAGLDEEYLDFLEQLAHAPADTLAEQMIYSEEELAEPLAMLSTVLMEYPPVEELPLSRNECGTLMYLPTADHTADYTQWRQYFTADDVGEPGKNASSDLWVDALKWLDGLCEHPDWLATPAILQELTMALAVRFGNLPWMMRPFFEPIAKQFELWLGCIEQEQGVFSWEEGDNDIIYQLGLGLIMGMERGDPLRSKALSERLLSLDKQDDLGLREVLLEQHLRQGEDDKALSLVDPLLPEQSDWLGLLVGRALVFYRLGRMDEAQGALSLIHQHNPHMLTLLARANPKREHNEAHSVAPGSRGEAWQYRVLLRGQWLATPGAIDWLKRALKRF</sequence>
<dbReference type="Gene3D" id="1.25.40.10">
    <property type="entry name" value="Tetratricopeptide repeat domain"/>
    <property type="match status" value="2"/>
</dbReference>
<accession>A0ABU1GX17</accession>
<dbReference type="Pfam" id="PF02810">
    <property type="entry name" value="SEC-C"/>
    <property type="match status" value="1"/>
</dbReference>
<keyword evidence="2" id="KW-1185">Reference proteome</keyword>
<dbReference type="EMBL" id="JARWAO010000003">
    <property type="protein sequence ID" value="MDR5895873.1"/>
    <property type="molecule type" value="Genomic_DNA"/>
</dbReference>
<dbReference type="SUPFAM" id="SSF48452">
    <property type="entry name" value="TPR-like"/>
    <property type="match status" value="1"/>
</dbReference>
<dbReference type="SUPFAM" id="SSF103642">
    <property type="entry name" value="Sec-C motif"/>
    <property type="match status" value="1"/>
</dbReference>
<name>A0ABU1GX17_9GAMM</name>
<organism evidence="1 2">
    <name type="scientific">Larsenimonas suaedae</name>
    <dbReference type="NCBI Taxonomy" id="1851019"/>
    <lineage>
        <taxon>Bacteria</taxon>
        <taxon>Pseudomonadati</taxon>
        <taxon>Pseudomonadota</taxon>
        <taxon>Gammaproteobacteria</taxon>
        <taxon>Oceanospirillales</taxon>
        <taxon>Halomonadaceae</taxon>
        <taxon>Larsenimonas</taxon>
    </lineage>
</organism>
<dbReference type="InterPro" id="IPR011990">
    <property type="entry name" value="TPR-like_helical_dom_sf"/>
</dbReference>
<evidence type="ECO:0000313" key="1">
    <source>
        <dbReference type="EMBL" id="MDR5895873.1"/>
    </source>
</evidence>
<evidence type="ECO:0000313" key="2">
    <source>
        <dbReference type="Proteomes" id="UP001269375"/>
    </source>
</evidence>